<dbReference type="AlphaFoldDB" id="A0A7J0H8I2"/>
<protein>
    <submittedName>
        <fullName evidence="2">Uncharacterized protein</fullName>
    </submittedName>
</protein>
<evidence type="ECO:0000313" key="2">
    <source>
        <dbReference type="EMBL" id="GFZ19413.1"/>
    </source>
</evidence>
<reference evidence="2 3" key="1">
    <citation type="submission" date="2019-07" db="EMBL/GenBank/DDBJ databases">
        <title>De Novo Assembly of kiwifruit Actinidia rufa.</title>
        <authorList>
            <person name="Sugita-Konishi S."/>
            <person name="Sato K."/>
            <person name="Mori E."/>
            <person name="Abe Y."/>
            <person name="Kisaki G."/>
            <person name="Hamano K."/>
            <person name="Suezawa K."/>
            <person name="Otani M."/>
            <person name="Fukuda T."/>
            <person name="Manabe T."/>
            <person name="Gomi K."/>
            <person name="Tabuchi M."/>
            <person name="Akimitsu K."/>
            <person name="Kataoka I."/>
        </authorList>
    </citation>
    <scope>NUCLEOTIDE SEQUENCE [LARGE SCALE GENOMIC DNA]</scope>
    <source>
        <strain evidence="3">cv. Fuchu</strain>
    </source>
</reference>
<evidence type="ECO:0000256" key="1">
    <source>
        <dbReference type="SAM" id="MobiDB-lite"/>
    </source>
</evidence>
<gene>
    <name evidence="2" type="ORF">Acr_28g0001180</name>
</gene>
<dbReference type="Proteomes" id="UP000585474">
    <property type="component" value="Unassembled WGS sequence"/>
</dbReference>
<proteinExistence type="predicted"/>
<dbReference type="OrthoDB" id="1724808at2759"/>
<sequence length="305" mass="33360">MLTMIPEFLSCIGRLQELHRRPWDSVAYYFGFLQSRWKELAQYESLSDFPAAAATIISQRLARQHTYQFLIGLKSEYESLRIQILNTSPLPSLYEAFAIIDRDERCCRLIQTLPTISSGSTPIADQMVFAASGSGSHSSCGKPICSYYGNIGHIRQLCFKLHPELKGTSSKRKGKGPRTATVAETSPGHVLDLSHIQSQLGLLQSQLGSLLQQQPSGSTATLATSTLTAFHAKIGHPTWVLDSEANDHVTGTSSLLSIPTNLDGLPYPIPLFDSPPVQVPLASVARAPLKVYTRHAPPSAPQSMF</sequence>
<dbReference type="PANTHER" id="PTHR34222">
    <property type="entry name" value="GAG_PRE-INTEGRS DOMAIN-CONTAINING PROTEIN"/>
    <property type="match status" value="1"/>
</dbReference>
<dbReference type="PANTHER" id="PTHR34222:SF100">
    <property type="entry name" value="CCHC-TYPE DOMAIN-CONTAINING PROTEIN"/>
    <property type="match status" value="1"/>
</dbReference>
<organism evidence="2 3">
    <name type="scientific">Actinidia rufa</name>
    <dbReference type="NCBI Taxonomy" id="165716"/>
    <lineage>
        <taxon>Eukaryota</taxon>
        <taxon>Viridiplantae</taxon>
        <taxon>Streptophyta</taxon>
        <taxon>Embryophyta</taxon>
        <taxon>Tracheophyta</taxon>
        <taxon>Spermatophyta</taxon>
        <taxon>Magnoliopsida</taxon>
        <taxon>eudicotyledons</taxon>
        <taxon>Gunneridae</taxon>
        <taxon>Pentapetalae</taxon>
        <taxon>asterids</taxon>
        <taxon>Ericales</taxon>
        <taxon>Actinidiaceae</taxon>
        <taxon>Actinidia</taxon>
    </lineage>
</organism>
<name>A0A7J0H8I2_9ERIC</name>
<feature type="region of interest" description="Disordered" evidence="1">
    <location>
        <begin position="167"/>
        <end position="186"/>
    </location>
</feature>
<comment type="caution">
    <text evidence="2">The sequence shown here is derived from an EMBL/GenBank/DDBJ whole genome shotgun (WGS) entry which is preliminary data.</text>
</comment>
<evidence type="ECO:0000313" key="3">
    <source>
        <dbReference type="Proteomes" id="UP000585474"/>
    </source>
</evidence>
<dbReference type="EMBL" id="BJWL01000028">
    <property type="protein sequence ID" value="GFZ19413.1"/>
    <property type="molecule type" value="Genomic_DNA"/>
</dbReference>
<accession>A0A7J0H8I2</accession>
<keyword evidence="3" id="KW-1185">Reference proteome</keyword>